<evidence type="ECO:0000256" key="6">
    <source>
        <dbReference type="RuleBase" id="RU000384"/>
    </source>
</evidence>
<reference evidence="9" key="1">
    <citation type="submission" date="2020-10" db="EMBL/GenBank/DDBJ databases">
        <authorList>
            <person name="Gilroy R."/>
        </authorList>
    </citation>
    <scope>NUCLEOTIDE SEQUENCE</scope>
    <source>
        <strain evidence="9">CHK199-13235</strain>
    </source>
</reference>
<evidence type="ECO:0000313" key="10">
    <source>
        <dbReference type="Proteomes" id="UP000824002"/>
    </source>
</evidence>
<dbReference type="PROSITE" id="PS51987">
    <property type="entry name" value="GS_CATALYTIC"/>
    <property type="match status" value="1"/>
</dbReference>
<keyword evidence="2" id="KW-0436">Ligase</keyword>
<comment type="caution">
    <text evidence="9">The sequence shown here is derived from an EMBL/GenBank/DDBJ whole genome shotgun (WGS) entry which is preliminary data.</text>
</comment>
<evidence type="ECO:0000259" key="8">
    <source>
        <dbReference type="PROSITE" id="PS51987"/>
    </source>
</evidence>
<dbReference type="Gene3D" id="3.30.590.10">
    <property type="entry name" value="Glutamine synthetase/guanido kinase, catalytic domain"/>
    <property type="match status" value="1"/>
</dbReference>
<accession>A0A9D1JY53</accession>
<dbReference type="GO" id="GO:0006542">
    <property type="term" value="P:glutamine biosynthetic process"/>
    <property type="evidence" value="ECO:0007669"/>
    <property type="project" value="InterPro"/>
</dbReference>
<evidence type="ECO:0000256" key="1">
    <source>
        <dbReference type="ARBA" id="ARBA00009897"/>
    </source>
</evidence>
<dbReference type="AlphaFoldDB" id="A0A9D1JY53"/>
<feature type="domain" description="GS beta-grasp" evidence="7">
    <location>
        <begin position="14"/>
        <end position="99"/>
    </location>
</feature>
<dbReference type="SUPFAM" id="SSF55931">
    <property type="entry name" value="Glutamine synthetase/guanido kinase"/>
    <property type="match status" value="1"/>
</dbReference>
<dbReference type="SMART" id="SM01230">
    <property type="entry name" value="Gln-synt_C"/>
    <property type="match status" value="1"/>
</dbReference>
<dbReference type="SUPFAM" id="SSF54368">
    <property type="entry name" value="Glutamine synthetase, N-terminal domain"/>
    <property type="match status" value="1"/>
</dbReference>
<dbReference type="GO" id="GO:0005524">
    <property type="term" value="F:ATP binding"/>
    <property type="evidence" value="ECO:0007669"/>
    <property type="project" value="UniProtKB-KW"/>
</dbReference>
<sequence>MYSYEEVMTYCREEDVKFIRLAFCDPSGRQKNIAIMPAELERAFRYGISFDASAIPGFGDEARSDLFLIPDPSTLAVLPWRPAQGRVVRMFCDIRRPDGSPFPKDNRRLLKLAAAAAEEMGVSCSFGVEFEFYLFRTDENGDPTRIPFDQAGYMDIAPEDRGENIRREICLTLENMGIQPESSHHEEGPGQNEIDFRYSDPLSAADDAVTFQAVVRAVAMQNGLAACFSPKPLPGQSGNGLHINMSIQSAGGLADRHAFMAGILEHIREITYFLNPTEESYLRLGERKAPEYVTWSSENRSQLIRVPAAKGPYVRFELRSPDPAANPYIAYALLIYAGLDGIRRQLSLPEPVNLNLFTADRSVTEKLERLPSSLEEARGLALQSPFIRQYMPEILEGRFAVSD</sequence>
<name>A0A9D1JY53_9FIRM</name>
<feature type="domain" description="GS catalytic" evidence="8">
    <location>
        <begin position="106"/>
        <end position="403"/>
    </location>
</feature>
<evidence type="ECO:0000256" key="4">
    <source>
        <dbReference type="ARBA" id="ARBA00022840"/>
    </source>
</evidence>
<dbReference type="Gene3D" id="3.10.20.70">
    <property type="entry name" value="Glutamine synthetase, N-terminal domain"/>
    <property type="match status" value="1"/>
</dbReference>
<reference evidence="9" key="2">
    <citation type="journal article" date="2021" name="PeerJ">
        <title>Extensive microbial diversity within the chicken gut microbiome revealed by metagenomics and culture.</title>
        <authorList>
            <person name="Gilroy R."/>
            <person name="Ravi A."/>
            <person name="Getino M."/>
            <person name="Pursley I."/>
            <person name="Horton D.L."/>
            <person name="Alikhan N.F."/>
            <person name="Baker D."/>
            <person name="Gharbi K."/>
            <person name="Hall N."/>
            <person name="Watson M."/>
            <person name="Adriaenssens E.M."/>
            <person name="Foster-Nyarko E."/>
            <person name="Jarju S."/>
            <person name="Secka A."/>
            <person name="Antonio M."/>
            <person name="Oren A."/>
            <person name="Chaudhuri R.R."/>
            <person name="La Ragione R."/>
            <person name="Hildebrand F."/>
            <person name="Pallen M.J."/>
        </authorList>
    </citation>
    <scope>NUCLEOTIDE SEQUENCE</scope>
    <source>
        <strain evidence="9">CHK199-13235</strain>
    </source>
</reference>
<dbReference type="GO" id="GO:0004356">
    <property type="term" value="F:glutamine synthetase activity"/>
    <property type="evidence" value="ECO:0007669"/>
    <property type="project" value="InterPro"/>
</dbReference>
<dbReference type="Proteomes" id="UP000824002">
    <property type="component" value="Unassembled WGS sequence"/>
</dbReference>
<gene>
    <name evidence="9" type="ORF">IAB51_00025</name>
</gene>
<dbReference type="InterPro" id="IPR008147">
    <property type="entry name" value="Gln_synt_N"/>
</dbReference>
<evidence type="ECO:0000256" key="3">
    <source>
        <dbReference type="ARBA" id="ARBA00022741"/>
    </source>
</evidence>
<dbReference type="PANTHER" id="PTHR43785">
    <property type="entry name" value="GAMMA-GLUTAMYLPUTRESCINE SYNTHETASE"/>
    <property type="match status" value="1"/>
</dbReference>
<comment type="similarity">
    <text evidence="1 5 6">Belongs to the glutamine synthetase family.</text>
</comment>
<evidence type="ECO:0000259" key="7">
    <source>
        <dbReference type="PROSITE" id="PS51986"/>
    </source>
</evidence>
<evidence type="ECO:0000256" key="2">
    <source>
        <dbReference type="ARBA" id="ARBA00022598"/>
    </source>
</evidence>
<dbReference type="InterPro" id="IPR036651">
    <property type="entry name" value="Gln_synt_N_sf"/>
</dbReference>
<keyword evidence="3" id="KW-0547">Nucleotide-binding</keyword>
<dbReference type="EMBL" id="DVJP01000001">
    <property type="protein sequence ID" value="HIS75174.1"/>
    <property type="molecule type" value="Genomic_DNA"/>
</dbReference>
<dbReference type="Pfam" id="PF03951">
    <property type="entry name" value="Gln-synt_N"/>
    <property type="match status" value="1"/>
</dbReference>
<dbReference type="Pfam" id="PF00120">
    <property type="entry name" value="Gln-synt_C"/>
    <property type="match status" value="1"/>
</dbReference>
<organism evidence="9 10">
    <name type="scientific">Candidatus Merdivicinus excrementipullorum</name>
    <dbReference type="NCBI Taxonomy" id="2840867"/>
    <lineage>
        <taxon>Bacteria</taxon>
        <taxon>Bacillati</taxon>
        <taxon>Bacillota</taxon>
        <taxon>Clostridia</taxon>
        <taxon>Eubacteriales</taxon>
        <taxon>Oscillospiraceae</taxon>
        <taxon>Oscillospiraceae incertae sedis</taxon>
        <taxon>Candidatus Merdivicinus</taxon>
    </lineage>
</organism>
<dbReference type="PROSITE" id="PS51986">
    <property type="entry name" value="GS_BETA_GRASP"/>
    <property type="match status" value="1"/>
</dbReference>
<dbReference type="InterPro" id="IPR008146">
    <property type="entry name" value="Gln_synth_cat_dom"/>
</dbReference>
<evidence type="ECO:0000313" key="9">
    <source>
        <dbReference type="EMBL" id="HIS75174.1"/>
    </source>
</evidence>
<keyword evidence="4" id="KW-0067">ATP-binding</keyword>
<evidence type="ECO:0000256" key="5">
    <source>
        <dbReference type="PROSITE-ProRule" id="PRU01330"/>
    </source>
</evidence>
<proteinExistence type="inferred from homology"/>
<dbReference type="PANTHER" id="PTHR43785:SF12">
    <property type="entry name" value="TYPE-1 GLUTAMINE SYNTHETASE 2"/>
    <property type="match status" value="1"/>
</dbReference>
<dbReference type="InterPro" id="IPR014746">
    <property type="entry name" value="Gln_synth/guanido_kin_cat_dom"/>
</dbReference>
<protein>
    <submittedName>
        <fullName evidence="9">Glutamine synthetase</fullName>
    </submittedName>
</protein>